<gene>
    <name evidence="1" type="primary">tagF</name>
    <name evidence="1" type="ORF">EOD43_20135</name>
</gene>
<name>A0A437LWC9_9SPHN</name>
<accession>A0A437LWC9</accession>
<evidence type="ECO:0000313" key="1">
    <source>
        <dbReference type="EMBL" id="RVT89694.1"/>
    </source>
</evidence>
<dbReference type="RefSeq" id="WP_127745858.1">
    <property type="nucleotide sequence ID" value="NZ_SACN01000004.1"/>
</dbReference>
<dbReference type="NCBIfam" id="TIGR03373">
    <property type="entry name" value="VI_minor_4"/>
    <property type="match status" value="1"/>
</dbReference>
<comment type="caution">
    <text evidence="1">The sequence shown here is derived from an EMBL/GenBank/DDBJ whole genome shotgun (WGS) entry which is preliminary data.</text>
</comment>
<proteinExistence type="predicted"/>
<keyword evidence="2" id="KW-1185">Reference proteome</keyword>
<dbReference type="Gene3D" id="3.40.1730.10">
    <property type="entry name" value="pa0076 domain"/>
    <property type="match status" value="1"/>
</dbReference>
<reference evidence="1 2" key="1">
    <citation type="submission" date="2019-01" db="EMBL/GenBank/DDBJ databases">
        <authorList>
            <person name="Chen W.-M."/>
        </authorList>
    </citation>
    <scope>NUCLEOTIDE SEQUENCE [LARGE SCALE GENOMIC DNA]</scope>
    <source>
        <strain evidence="1 2">CCP-7</strain>
    </source>
</reference>
<dbReference type="AlphaFoldDB" id="A0A437LWC9"/>
<dbReference type="Pfam" id="PF09867">
    <property type="entry name" value="TagF_N"/>
    <property type="match status" value="1"/>
</dbReference>
<dbReference type="Proteomes" id="UP000282971">
    <property type="component" value="Unassembled WGS sequence"/>
</dbReference>
<sequence>MNAFVFGKLPTHRDFVVRGLDAAARDWWDGWLSGQLSDARRTLGDAAFEDAYDRAPVWRFLLTHDDIRMAGALAPSVDGAGRRFPIVAALYGDVGDDAAALCEDRLYDGFDQGWQVDQLYDALAAAAVGGGGASCQDRWWTLGNDEFPEATLSGEHPEGLWRMMILPGGAN</sequence>
<protein>
    <submittedName>
        <fullName evidence="1">Type VI secretion system-associated protein TagF</fullName>
    </submittedName>
</protein>
<dbReference type="InterPro" id="IPR038225">
    <property type="entry name" value="TagF_sf"/>
</dbReference>
<evidence type="ECO:0000313" key="2">
    <source>
        <dbReference type="Proteomes" id="UP000282971"/>
    </source>
</evidence>
<organism evidence="1 2">
    <name type="scientific">Sphingomonas crocodyli</name>
    <dbReference type="NCBI Taxonomy" id="1979270"/>
    <lineage>
        <taxon>Bacteria</taxon>
        <taxon>Pseudomonadati</taxon>
        <taxon>Pseudomonadota</taxon>
        <taxon>Alphaproteobacteria</taxon>
        <taxon>Sphingomonadales</taxon>
        <taxon>Sphingomonadaceae</taxon>
        <taxon>Sphingomonas</taxon>
    </lineage>
</organism>
<dbReference type="EMBL" id="SACN01000004">
    <property type="protein sequence ID" value="RVT89694.1"/>
    <property type="molecule type" value="Genomic_DNA"/>
</dbReference>
<dbReference type="InterPro" id="IPR017748">
    <property type="entry name" value="TagF"/>
</dbReference>
<dbReference type="OrthoDB" id="9801841at2"/>